<name>A0A034V868_BACDO</name>
<dbReference type="GO" id="GO:0005881">
    <property type="term" value="C:cytoplasmic microtubule"/>
    <property type="evidence" value="ECO:0007669"/>
    <property type="project" value="TreeGrafter"/>
</dbReference>
<dbReference type="OrthoDB" id="10009287at2759"/>
<feature type="transmembrane region" description="Helical" evidence="2">
    <location>
        <begin position="242"/>
        <end position="264"/>
    </location>
</feature>
<reference evidence="3" key="1">
    <citation type="journal article" date="2014" name="BMC Genomics">
        <title>Characterizing the developmental transcriptome of the oriental fruit fly, Bactrocera dorsalis (Diptera: Tephritidae) through comparative genomic analysis with Drosophila melanogaster utilizing modENCODE datasets.</title>
        <authorList>
            <person name="Geib S.M."/>
            <person name="Calla B."/>
            <person name="Hall B."/>
            <person name="Hou S."/>
            <person name="Manoukis N.C."/>
        </authorList>
    </citation>
    <scope>NUCLEOTIDE SEQUENCE</scope>
    <source>
        <strain evidence="3">Punador</strain>
    </source>
</reference>
<dbReference type="GO" id="GO:0005789">
    <property type="term" value="C:endoplasmic reticulum membrane"/>
    <property type="evidence" value="ECO:0007669"/>
    <property type="project" value="TreeGrafter"/>
</dbReference>
<feature type="compositionally biased region" description="Pro residues" evidence="1">
    <location>
        <begin position="753"/>
        <end position="762"/>
    </location>
</feature>
<feature type="transmembrane region" description="Helical" evidence="2">
    <location>
        <begin position="178"/>
        <end position="196"/>
    </location>
</feature>
<keyword evidence="2" id="KW-0472">Membrane</keyword>
<feature type="region of interest" description="Disordered" evidence="1">
    <location>
        <begin position="376"/>
        <end position="395"/>
    </location>
</feature>
<dbReference type="GO" id="GO:0008017">
    <property type="term" value="F:microtubule binding"/>
    <property type="evidence" value="ECO:0007669"/>
    <property type="project" value="TreeGrafter"/>
</dbReference>
<keyword evidence="2" id="KW-1133">Transmembrane helix</keyword>
<proteinExistence type="predicted"/>
<feature type="compositionally biased region" description="Low complexity" evidence="1">
    <location>
        <begin position="772"/>
        <end position="788"/>
    </location>
</feature>
<feature type="region of interest" description="Disordered" evidence="1">
    <location>
        <begin position="743"/>
        <end position="795"/>
    </location>
</feature>
<dbReference type="GO" id="GO:0071782">
    <property type="term" value="C:endoplasmic reticulum tubular network"/>
    <property type="evidence" value="ECO:0007669"/>
    <property type="project" value="TreeGrafter"/>
</dbReference>
<evidence type="ECO:0000256" key="1">
    <source>
        <dbReference type="SAM" id="MobiDB-lite"/>
    </source>
</evidence>
<accession>A0A034V868</accession>
<dbReference type="EMBL" id="GAKP01021214">
    <property type="protein sequence ID" value="JAC37738.1"/>
    <property type="molecule type" value="Transcribed_RNA"/>
</dbReference>
<gene>
    <name evidence="3" type="primary">REEP2</name>
</gene>
<dbReference type="Pfam" id="PF03134">
    <property type="entry name" value="TB2_DP1_HVA22"/>
    <property type="match status" value="1"/>
</dbReference>
<feature type="region of interest" description="Disordered" evidence="1">
    <location>
        <begin position="1"/>
        <end position="20"/>
    </location>
</feature>
<dbReference type="EMBL" id="GAKP01021224">
    <property type="protein sequence ID" value="JAC37728.1"/>
    <property type="molecule type" value="Transcribed_RNA"/>
</dbReference>
<keyword evidence="3" id="KW-0675">Receptor</keyword>
<protein>
    <submittedName>
        <fullName evidence="3">Receptor expression-enhancing protein 2</fullName>
    </submittedName>
</protein>
<organism evidence="3">
    <name type="scientific">Bactrocera dorsalis</name>
    <name type="common">Oriental fruit fly</name>
    <name type="synonym">Dacus dorsalis</name>
    <dbReference type="NCBI Taxonomy" id="27457"/>
    <lineage>
        <taxon>Eukaryota</taxon>
        <taxon>Metazoa</taxon>
        <taxon>Ecdysozoa</taxon>
        <taxon>Arthropoda</taxon>
        <taxon>Hexapoda</taxon>
        <taxon>Insecta</taxon>
        <taxon>Pterygota</taxon>
        <taxon>Neoptera</taxon>
        <taxon>Endopterygota</taxon>
        <taxon>Diptera</taxon>
        <taxon>Brachycera</taxon>
        <taxon>Muscomorpha</taxon>
        <taxon>Tephritoidea</taxon>
        <taxon>Tephritidae</taxon>
        <taxon>Bactrocera</taxon>
        <taxon>Bactrocera</taxon>
    </lineage>
</organism>
<dbReference type="EMBL" id="GAKP01021212">
    <property type="protein sequence ID" value="JAC37740.1"/>
    <property type="molecule type" value="Transcribed_RNA"/>
</dbReference>
<evidence type="ECO:0000256" key="2">
    <source>
        <dbReference type="SAM" id="Phobius"/>
    </source>
</evidence>
<dbReference type="InterPro" id="IPR004345">
    <property type="entry name" value="TB2_DP1_HVA22"/>
</dbReference>
<evidence type="ECO:0000313" key="3">
    <source>
        <dbReference type="EMBL" id="JAC37728.1"/>
    </source>
</evidence>
<dbReference type="PANTHER" id="PTHR12300">
    <property type="entry name" value="HVA22-LIKE PROTEINS"/>
    <property type="match status" value="1"/>
</dbReference>
<dbReference type="AlphaFoldDB" id="A0A034V868"/>
<dbReference type="GO" id="GO:0071786">
    <property type="term" value="P:endoplasmic reticulum tubular network organization"/>
    <property type="evidence" value="ECO:0007669"/>
    <property type="project" value="TreeGrafter"/>
</dbReference>
<keyword evidence="2" id="KW-0812">Transmembrane</keyword>
<feature type="compositionally biased region" description="Basic and acidic residues" evidence="1">
    <location>
        <begin position="1"/>
        <end position="10"/>
    </location>
</feature>
<feature type="region of interest" description="Disordered" evidence="1">
    <location>
        <begin position="812"/>
        <end position="833"/>
    </location>
</feature>
<sequence>MHSSDWKNHAGGEWPSPREVPYQQQKFLQKRPQRLQYGQQPGNATFYERWHANPIAAYPPPMYATDDSGYYRRYSLDAPPESFIYYNRNPTAAFIGHSLDNVDSPSLGASHTLLYPNTWHIDDDEPPPPPDNVRRAFYFKQKSTQSPAVDANIINTEQVVHNLTLFGRFLEVVQSWPLPHVSFTTACILVLIATFISPRLWAQNIIFPAFRLSFGTLYPAYASYKAVRTKNVKEYVKWMMYWIVYAFFTCIETFTDIFLSWFPFYYEVKVIIVLWLLSPATKGSSTLYRKFVHPMLTRREQEIDEYLNQAKERGYSAVLQLGTKGVNYATNVIMQTALKGGGNLVQTLRRSYSLSDLSEPDVQRTQDEIDEVVQMRSHQRLLRPRPQASIARSASGTRHSTGMYFSEVDVAKGADGFNYNIRSSEDISSGYSSAEPVSVGLSRTSSMTNASKTRLKARRTTELLNEPEHKFRPSAQEFRGSLEDFETLHDPTVVDIQKCIQILEEMPHIEGDEESGEDGECLSLGKMQTIDEINDVECSFEIETELKEIIKLKDQPPADGVAVTQQQLEAELDGVEETHEAPIADIDEVALKDDYYFKEDNNSIYSNSDTYNTLESSDEDNESDVFTDALPTLEAAEGAKAEKDVEETHADNFEQQEITTAYAQTDLPIKEGTEIVNQVVAQATTTGVETQATTEKPKINAKELQDTLKAIKDNFRANIATTTTIPTSSSYTTAIDSKLVMPRPLTHNKGKAPAPPLPPRPTRPGDVVSTTPALSSSVDAASLSSRSPSPAPHRNIFRNIKSNLLRLASNNSLAGKASEASAEKPTTRYETQL</sequence>
<feature type="transmembrane region" description="Helical" evidence="2">
    <location>
        <begin position="202"/>
        <end position="221"/>
    </location>
</feature>
<dbReference type="PANTHER" id="PTHR12300:SF117">
    <property type="entry name" value="LP05237P-RELATED"/>
    <property type="match status" value="1"/>
</dbReference>